<name>W9RV17_9ROSA</name>
<reference evidence="3" key="1">
    <citation type="submission" date="2013-01" db="EMBL/GenBank/DDBJ databases">
        <title>Draft Genome Sequence of a Mulberry Tree, Morus notabilis C.K. Schneid.</title>
        <authorList>
            <person name="He N."/>
            <person name="Zhao S."/>
        </authorList>
    </citation>
    <scope>NUCLEOTIDE SEQUENCE</scope>
</reference>
<dbReference type="Proteomes" id="UP000030645">
    <property type="component" value="Unassembled WGS sequence"/>
</dbReference>
<dbReference type="AlphaFoldDB" id="W9RV17"/>
<evidence type="ECO:0000256" key="1">
    <source>
        <dbReference type="SAM" id="MobiDB-lite"/>
    </source>
</evidence>
<feature type="compositionally biased region" description="Basic residues" evidence="1">
    <location>
        <begin position="62"/>
        <end position="73"/>
    </location>
</feature>
<evidence type="ECO:0000313" key="2">
    <source>
        <dbReference type="EMBL" id="EXB74578.1"/>
    </source>
</evidence>
<sequence length="115" mass="12522">MPRNSPKYAQNFFQKSPRKKARARPSAPSAQQGAARAWPSARPGRAPRGQRTPVCGQFVRAHTAHGHPARTRAPRCAAGSPNSGIGPRMDPMFSETLVMRADGPRRVLDPEEGEI</sequence>
<dbReference type="EMBL" id="KE344648">
    <property type="protein sequence ID" value="EXB74578.1"/>
    <property type="molecule type" value="Genomic_DNA"/>
</dbReference>
<accession>W9RV17</accession>
<evidence type="ECO:0000313" key="3">
    <source>
        <dbReference type="Proteomes" id="UP000030645"/>
    </source>
</evidence>
<proteinExistence type="predicted"/>
<protein>
    <submittedName>
        <fullName evidence="2">Uncharacterized protein</fullName>
    </submittedName>
</protein>
<gene>
    <name evidence="2" type="ORF">L484_026275</name>
</gene>
<feature type="region of interest" description="Disordered" evidence="1">
    <location>
        <begin position="1"/>
        <end position="91"/>
    </location>
</feature>
<keyword evidence="3" id="KW-1185">Reference proteome</keyword>
<organism evidence="2 3">
    <name type="scientific">Morus notabilis</name>
    <dbReference type="NCBI Taxonomy" id="981085"/>
    <lineage>
        <taxon>Eukaryota</taxon>
        <taxon>Viridiplantae</taxon>
        <taxon>Streptophyta</taxon>
        <taxon>Embryophyta</taxon>
        <taxon>Tracheophyta</taxon>
        <taxon>Spermatophyta</taxon>
        <taxon>Magnoliopsida</taxon>
        <taxon>eudicotyledons</taxon>
        <taxon>Gunneridae</taxon>
        <taxon>Pentapetalae</taxon>
        <taxon>rosids</taxon>
        <taxon>fabids</taxon>
        <taxon>Rosales</taxon>
        <taxon>Moraceae</taxon>
        <taxon>Moreae</taxon>
        <taxon>Morus</taxon>
    </lineage>
</organism>